<dbReference type="InterPro" id="IPR011032">
    <property type="entry name" value="GroES-like_sf"/>
</dbReference>
<dbReference type="FunFam" id="2.30.33.40:FF:000001">
    <property type="entry name" value="10 kDa chaperonin"/>
    <property type="match status" value="2"/>
</dbReference>
<reference evidence="8" key="1">
    <citation type="journal article" date="2013" name="Proc. Natl. Acad. Sci. U.S.A.">
        <title>Genome structure and metabolic features in the red seaweed Chondrus crispus shed light on evolution of the Archaeplastida.</title>
        <authorList>
            <person name="Collen J."/>
            <person name="Porcel B."/>
            <person name="Carre W."/>
            <person name="Ball S.G."/>
            <person name="Chaparro C."/>
            <person name="Tonon T."/>
            <person name="Barbeyron T."/>
            <person name="Michel G."/>
            <person name="Noel B."/>
            <person name="Valentin K."/>
            <person name="Elias M."/>
            <person name="Artiguenave F."/>
            <person name="Arun A."/>
            <person name="Aury J.M."/>
            <person name="Barbosa-Neto J.F."/>
            <person name="Bothwell J.H."/>
            <person name="Bouget F.Y."/>
            <person name="Brillet L."/>
            <person name="Cabello-Hurtado F."/>
            <person name="Capella-Gutierrez S."/>
            <person name="Charrier B."/>
            <person name="Cladiere L."/>
            <person name="Cock J.M."/>
            <person name="Coelho S.M."/>
            <person name="Colleoni C."/>
            <person name="Czjzek M."/>
            <person name="Da Silva C."/>
            <person name="Delage L."/>
            <person name="Denoeud F."/>
            <person name="Deschamps P."/>
            <person name="Dittami S.M."/>
            <person name="Gabaldon T."/>
            <person name="Gachon C.M."/>
            <person name="Groisillier A."/>
            <person name="Herve C."/>
            <person name="Jabbari K."/>
            <person name="Katinka M."/>
            <person name="Kloareg B."/>
            <person name="Kowalczyk N."/>
            <person name="Labadie K."/>
            <person name="Leblanc C."/>
            <person name="Lopez P.J."/>
            <person name="McLachlan D.H."/>
            <person name="Meslet-Cladiere L."/>
            <person name="Moustafa A."/>
            <person name="Nehr Z."/>
            <person name="Nyvall Collen P."/>
            <person name="Panaud O."/>
            <person name="Partensky F."/>
            <person name="Poulain J."/>
            <person name="Rensing S.A."/>
            <person name="Rousvoal S."/>
            <person name="Samson G."/>
            <person name="Symeonidi A."/>
            <person name="Weissenbach J."/>
            <person name="Zambounis A."/>
            <person name="Wincker P."/>
            <person name="Boyen C."/>
        </authorList>
    </citation>
    <scope>NUCLEOTIDE SEQUENCE [LARGE SCALE GENOMIC DNA]</scope>
    <source>
        <strain evidence="8">cv. Stackhouse</strain>
    </source>
</reference>
<dbReference type="Proteomes" id="UP000012073">
    <property type="component" value="Unassembled WGS sequence"/>
</dbReference>
<dbReference type="STRING" id="2769.R7QHL2"/>
<dbReference type="GO" id="GO:0005739">
    <property type="term" value="C:mitochondrion"/>
    <property type="evidence" value="ECO:0007669"/>
    <property type="project" value="TreeGrafter"/>
</dbReference>
<dbReference type="GO" id="GO:0009507">
    <property type="term" value="C:chloroplast"/>
    <property type="evidence" value="ECO:0007669"/>
    <property type="project" value="TreeGrafter"/>
</dbReference>
<dbReference type="Gramene" id="CDF37263">
    <property type="protein sequence ID" value="CDF37263"/>
    <property type="gene ID" value="CHC_T00005425001"/>
</dbReference>
<dbReference type="GeneID" id="17324799"/>
<name>R7QHL2_CHOCR</name>
<dbReference type="PhylomeDB" id="R7QHL2"/>
<evidence type="ECO:0000256" key="4">
    <source>
        <dbReference type="ARBA" id="ARBA00073031"/>
    </source>
</evidence>
<dbReference type="PROSITE" id="PS00681">
    <property type="entry name" value="CHAPERONINS_CPN10"/>
    <property type="match status" value="1"/>
</dbReference>
<evidence type="ECO:0000256" key="1">
    <source>
        <dbReference type="ARBA" id="ARBA00006975"/>
    </source>
</evidence>
<dbReference type="CDD" id="cd00320">
    <property type="entry name" value="cpn10"/>
    <property type="match status" value="2"/>
</dbReference>
<dbReference type="PRINTS" id="PR00297">
    <property type="entry name" value="CHAPERONIN10"/>
</dbReference>
<proteinExistence type="inferred from homology"/>
<dbReference type="Gene3D" id="2.30.33.40">
    <property type="entry name" value="GroES chaperonin"/>
    <property type="match status" value="2"/>
</dbReference>
<dbReference type="PANTHER" id="PTHR10772:SF63">
    <property type="entry name" value="20 KDA CHAPERONIN, CHLOROPLASTIC"/>
    <property type="match status" value="1"/>
</dbReference>
<dbReference type="SMART" id="SM00883">
    <property type="entry name" value="Cpn10"/>
    <property type="match status" value="2"/>
</dbReference>
<gene>
    <name evidence="7" type="ORF">CHC_T00005425001</name>
</gene>
<accession>R7QHL2</accession>
<dbReference type="HAMAP" id="MF_00580">
    <property type="entry name" value="CH10"/>
    <property type="match status" value="2"/>
</dbReference>
<dbReference type="GO" id="GO:0051082">
    <property type="term" value="F:unfolded protein binding"/>
    <property type="evidence" value="ECO:0007669"/>
    <property type="project" value="TreeGrafter"/>
</dbReference>
<sequence length="242" mass="25681">MNPRNFAFATPASLPLRGVSVRPSICPRMPRMTAATATHTLNGKTLPGPVQPAGQNILVKVAEAQATTTGGLILSSTAKEKPTYGEAVEVGPGRHFGNGVKIPMAVNKGDFVLYGKYGGTDVDYDGEKHTVVTQDDILCKLSGGEYKPSAVVPIFDRMLIKVDQAKEETGGGIIMARNTAEKATSGTVVALGEGRFMENGETEPAAFAVGEIVLYGKYAGTEVEFDGETYMLVRTADIFAKY</sequence>
<evidence type="ECO:0000256" key="2">
    <source>
        <dbReference type="ARBA" id="ARBA00023186"/>
    </source>
</evidence>
<protein>
    <recommendedName>
        <fullName evidence="4">20 kDa chaperonin, chloroplastic</fullName>
    </recommendedName>
    <alternativeName>
        <fullName evidence="3">Chaperonin 10</fullName>
    </alternativeName>
    <alternativeName>
        <fullName evidence="5">Protein Cpn21</fullName>
    </alternativeName>
</protein>
<evidence type="ECO:0000256" key="6">
    <source>
        <dbReference type="RuleBase" id="RU003479"/>
    </source>
</evidence>
<evidence type="ECO:0000313" key="7">
    <source>
        <dbReference type="EMBL" id="CDF37263.1"/>
    </source>
</evidence>
<dbReference type="GO" id="GO:0044183">
    <property type="term" value="F:protein folding chaperone"/>
    <property type="evidence" value="ECO:0007669"/>
    <property type="project" value="InterPro"/>
</dbReference>
<dbReference type="RefSeq" id="XP_005717082.1">
    <property type="nucleotide sequence ID" value="XM_005717025.1"/>
</dbReference>
<dbReference type="InterPro" id="IPR018369">
    <property type="entry name" value="Chaprnonin_Cpn10_CS"/>
</dbReference>
<comment type="similarity">
    <text evidence="1 6">Belongs to the GroES chaperonin family.</text>
</comment>
<dbReference type="KEGG" id="ccp:CHC_T00005425001"/>
<evidence type="ECO:0000313" key="8">
    <source>
        <dbReference type="Proteomes" id="UP000012073"/>
    </source>
</evidence>
<dbReference type="OrthoDB" id="184876at2759"/>
<evidence type="ECO:0000256" key="3">
    <source>
        <dbReference type="ARBA" id="ARBA00031971"/>
    </source>
</evidence>
<dbReference type="SUPFAM" id="SSF50129">
    <property type="entry name" value="GroES-like"/>
    <property type="match status" value="2"/>
</dbReference>
<dbReference type="GO" id="GO:0046872">
    <property type="term" value="F:metal ion binding"/>
    <property type="evidence" value="ECO:0007669"/>
    <property type="project" value="TreeGrafter"/>
</dbReference>
<keyword evidence="2 6" id="KW-0143">Chaperone</keyword>
<dbReference type="GO" id="GO:0005524">
    <property type="term" value="F:ATP binding"/>
    <property type="evidence" value="ECO:0007669"/>
    <property type="project" value="InterPro"/>
</dbReference>
<organism evidence="7 8">
    <name type="scientific">Chondrus crispus</name>
    <name type="common">Carrageen Irish moss</name>
    <name type="synonym">Polymorpha crispa</name>
    <dbReference type="NCBI Taxonomy" id="2769"/>
    <lineage>
        <taxon>Eukaryota</taxon>
        <taxon>Rhodophyta</taxon>
        <taxon>Florideophyceae</taxon>
        <taxon>Rhodymeniophycidae</taxon>
        <taxon>Gigartinales</taxon>
        <taxon>Gigartinaceae</taxon>
        <taxon>Chondrus</taxon>
    </lineage>
</organism>
<dbReference type="OMA" id="DIRVNDY"/>
<keyword evidence="8" id="KW-1185">Reference proteome</keyword>
<dbReference type="PANTHER" id="PTHR10772">
    <property type="entry name" value="10 KDA HEAT SHOCK PROTEIN"/>
    <property type="match status" value="1"/>
</dbReference>
<dbReference type="InterPro" id="IPR037124">
    <property type="entry name" value="Chaperonin_GroES_sf"/>
</dbReference>
<dbReference type="InterPro" id="IPR020818">
    <property type="entry name" value="Chaperonin_GroES"/>
</dbReference>
<dbReference type="Pfam" id="PF00166">
    <property type="entry name" value="Cpn10"/>
    <property type="match status" value="2"/>
</dbReference>
<dbReference type="GO" id="GO:0051087">
    <property type="term" value="F:protein-folding chaperone binding"/>
    <property type="evidence" value="ECO:0007669"/>
    <property type="project" value="TreeGrafter"/>
</dbReference>
<dbReference type="AlphaFoldDB" id="R7QHL2"/>
<evidence type="ECO:0000256" key="5">
    <source>
        <dbReference type="ARBA" id="ARBA00079398"/>
    </source>
</evidence>
<dbReference type="EMBL" id="HG001823">
    <property type="protein sequence ID" value="CDF37263.1"/>
    <property type="molecule type" value="Genomic_DNA"/>
</dbReference>